<keyword evidence="2" id="KW-0732">Signal</keyword>
<feature type="chain" id="PRO_5017268288" evidence="2">
    <location>
        <begin position="22"/>
        <end position="377"/>
    </location>
</feature>
<dbReference type="InterPro" id="IPR001910">
    <property type="entry name" value="Inosine/uridine_hydrolase_dom"/>
</dbReference>
<dbReference type="PANTHER" id="PTHR46692">
    <property type="entry name" value="INOSINE-URIDINE PREFERRING NUCLEOSIDE HYDROLASE FAMILY PROTEIN"/>
    <property type="match status" value="1"/>
</dbReference>
<keyword evidence="5" id="KW-1185">Reference proteome</keyword>
<comment type="caution">
    <text evidence="4">The sequence shown here is derived from an EMBL/GenBank/DDBJ whole genome shotgun (WGS) entry which is preliminary data.</text>
</comment>
<dbReference type="STRING" id="44941.A0A397W8Q4"/>
<evidence type="ECO:0000313" key="4">
    <source>
        <dbReference type="EMBL" id="RIB30678.1"/>
    </source>
</evidence>
<evidence type="ECO:0000313" key="5">
    <source>
        <dbReference type="Proteomes" id="UP000266673"/>
    </source>
</evidence>
<feature type="domain" description="Inosine/uridine-preferring nucleoside hydrolase" evidence="3">
    <location>
        <begin position="31"/>
        <end position="332"/>
    </location>
</feature>
<reference evidence="4 5" key="1">
    <citation type="submission" date="2018-06" db="EMBL/GenBank/DDBJ databases">
        <title>Comparative genomics reveals the genomic features of Rhizophagus irregularis, R. cerebriforme, R. diaphanum and Gigaspora rosea, and their symbiotic lifestyle signature.</title>
        <authorList>
            <person name="Morin E."/>
            <person name="San Clemente H."/>
            <person name="Chen E.C.H."/>
            <person name="De La Providencia I."/>
            <person name="Hainaut M."/>
            <person name="Kuo A."/>
            <person name="Kohler A."/>
            <person name="Murat C."/>
            <person name="Tang N."/>
            <person name="Roy S."/>
            <person name="Loubradou J."/>
            <person name="Henrissat B."/>
            <person name="Grigoriev I.V."/>
            <person name="Corradi N."/>
            <person name="Roux C."/>
            <person name="Martin F.M."/>
        </authorList>
    </citation>
    <scope>NUCLEOTIDE SEQUENCE [LARGE SCALE GENOMIC DNA]</scope>
    <source>
        <strain evidence="4 5">DAOM 194757</strain>
    </source>
</reference>
<dbReference type="GO" id="GO:0016799">
    <property type="term" value="F:hydrolase activity, hydrolyzing N-glycosyl compounds"/>
    <property type="evidence" value="ECO:0007669"/>
    <property type="project" value="InterPro"/>
</dbReference>
<dbReference type="PANTHER" id="PTHR46692:SF1">
    <property type="entry name" value="NUCLEOSIDE HYDROLASE 3-RELATED"/>
    <property type="match status" value="1"/>
</dbReference>
<feature type="signal peptide" evidence="2">
    <location>
        <begin position="1"/>
        <end position="21"/>
    </location>
</feature>
<dbReference type="Pfam" id="PF01156">
    <property type="entry name" value="IU_nuc_hydro"/>
    <property type="match status" value="1"/>
</dbReference>
<sequence>MEINIHFVFIALFMLTSFSIASNEHQKPIPVIIDIDGDVPDFLAILYALKSKEFDVRGVTFDGDGWSHAASVQNIVDIADDIYPGKNLPVILGADYSLYDSDRHPNTLGSPGCTYQKSVPEGASGKRDQDLLYGINRQLRLSKRLWYDAIKGFNITKDLANLIDSTIEQTGKKPKIILTGPATNIATFLRAFPTYTAKIDKVFWMGGALNVPGNVFTVSNDSRAEFNVYLDCVAARELIASDLDITLVPLDFTNQLPLSPGVFDKLSKLKSFYGKFVYKLLSIIRKVTPGGDSVFFASYYLWDPIGIAVAKDIGVAKIVSDHSLTVTCKGDRIYDRQFIKSKTLTNSNFKAAIDAIVSKPIENSPFYQDFLNVIDCD</sequence>
<accession>A0A397W8Q4</accession>
<evidence type="ECO:0000259" key="3">
    <source>
        <dbReference type="Pfam" id="PF01156"/>
    </source>
</evidence>
<dbReference type="OrthoDB" id="5783963at2759"/>
<dbReference type="SUPFAM" id="SSF53590">
    <property type="entry name" value="Nucleoside hydrolase"/>
    <property type="match status" value="1"/>
</dbReference>
<proteinExistence type="inferred from homology"/>
<evidence type="ECO:0000256" key="1">
    <source>
        <dbReference type="ARBA" id="ARBA00009176"/>
    </source>
</evidence>
<dbReference type="Gene3D" id="3.90.245.10">
    <property type="entry name" value="Ribonucleoside hydrolase-like"/>
    <property type="match status" value="1"/>
</dbReference>
<name>A0A397W8Q4_9GLOM</name>
<dbReference type="EMBL" id="QKWP01000007">
    <property type="protein sequence ID" value="RIB30678.1"/>
    <property type="molecule type" value="Genomic_DNA"/>
</dbReference>
<dbReference type="AlphaFoldDB" id="A0A397W8Q4"/>
<keyword evidence="4" id="KW-0378">Hydrolase</keyword>
<organism evidence="4 5">
    <name type="scientific">Gigaspora rosea</name>
    <dbReference type="NCBI Taxonomy" id="44941"/>
    <lineage>
        <taxon>Eukaryota</taxon>
        <taxon>Fungi</taxon>
        <taxon>Fungi incertae sedis</taxon>
        <taxon>Mucoromycota</taxon>
        <taxon>Glomeromycotina</taxon>
        <taxon>Glomeromycetes</taxon>
        <taxon>Diversisporales</taxon>
        <taxon>Gigasporaceae</taxon>
        <taxon>Gigaspora</taxon>
    </lineage>
</organism>
<dbReference type="Proteomes" id="UP000266673">
    <property type="component" value="Unassembled WGS sequence"/>
</dbReference>
<dbReference type="InterPro" id="IPR036452">
    <property type="entry name" value="Ribo_hydro-like"/>
</dbReference>
<protein>
    <submittedName>
        <fullName evidence="4">Inosine/uridine-preferring nucleoside hydrolase domain-containing protein</fullName>
    </submittedName>
</protein>
<gene>
    <name evidence="4" type="ORF">C2G38_2151970</name>
</gene>
<comment type="similarity">
    <text evidence="1">Belongs to the IUNH family.</text>
</comment>
<evidence type="ECO:0000256" key="2">
    <source>
        <dbReference type="SAM" id="SignalP"/>
    </source>
</evidence>